<dbReference type="eggNOG" id="ENOG502R1A9">
    <property type="taxonomic scope" value="Eukaryota"/>
</dbReference>
<accession>A0A1I7T215</accession>
<sequence>MIDFEIPNILVRIGLAASFFSNFLMIYLTLFHIKKLTGTYKKMVIMFAICGIMFTSVEVIARPFSHNYNKSVIYFSLNTYLSPRTLQIFLVLWAGFFSGITGLIAIQFIYRFLCLCHIKKAKKFERMSNIIWMVYPLIPGGLFGSSFILFCIPDKYTDDYMKEIIFDTYGFVIGELSRFIIIPYDSDDCLRWKNLFPLLLGVFLVWFHYVIMLYCVFKMHFNMKKELIKFSVRHRKLHKQFFYALVAQSLGPTVLMALPVAPIFIAPLISPYIDLEISWQTGWLHLLFGLYPPFDSCAFILIVSEYRKVVKSE</sequence>
<keyword evidence="1" id="KW-1133">Transmembrane helix</keyword>
<dbReference type="WBParaSite" id="Csp11.Scaffold472.g1664.t1">
    <property type="protein sequence ID" value="Csp11.Scaffold472.g1664.t1"/>
    <property type="gene ID" value="Csp11.Scaffold472.g1664"/>
</dbReference>
<dbReference type="Pfam" id="PF10326">
    <property type="entry name" value="7TM_GPCR_Str"/>
    <property type="match status" value="1"/>
</dbReference>
<feature type="transmembrane region" description="Helical" evidence="1">
    <location>
        <begin position="43"/>
        <end position="65"/>
    </location>
</feature>
<feature type="transmembrane region" description="Helical" evidence="1">
    <location>
        <begin position="6"/>
        <end position="31"/>
    </location>
</feature>
<feature type="transmembrane region" description="Helical" evidence="1">
    <location>
        <begin position="195"/>
        <end position="217"/>
    </location>
</feature>
<feature type="transmembrane region" description="Helical" evidence="1">
    <location>
        <begin position="85"/>
        <end position="110"/>
    </location>
</feature>
<organism evidence="2 3">
    <name type="scientific">Caenorhabditis tropicalis</name>
    <dbReference type="NCBI Taxonomy" id="1561998"/>
    <lineage>
        <taxon>Eukaryota</taxon>
        <taxon>Metazoa</taxon>
        <taxon>Ecdysozoa</taxon>
        <taxon>Nematoda</taxon>
        <taxon>Chromadorea</taxon>
        <taxon>Rhabditida</taxon>
        <taxon>Rhabditina</taxon>
        <taxon>Rhabditomorpha</taxon>
        <taxon>Rhabditoidea</taxon>
        <taxon>Rhabditidae</taxon>
        <taxon>Peloderinae</taxon>
        <taxon>Caenorhabditis</taxon>
    </lineage>
</organism>
<reference evidence="3" key="1">
    <citation type="submission" date="2016-11" db="UniProtKB">
        <authorList>
            <consortium name="WormBaseParasite"/>
        </authorList>
    </citation>
    <scope>IDENTIFICATION</scope>
</reference>
<evidence type="ECO:0000313" key="3">
    <source>
        <dbReference type="WBParaSite" id="Csp11.Scaffold472.g1664.t1"/>
    </source>
</evidence>
<dbReference type="PANTHER" id="PTHR46178">
    <property type="entry name" value="SEVEN TM RECEPTOR"/>
    <property type="match status" value="1"/>
</dbReference>
<evidence type="ECO:0000313" key="2">
    <source>
        <dbReference type="Proteomes" id="UP000095282"/>
    </source>
</evidence>
<name>A0A1I7T215_9PELO</name>
<keyword evidence="1" id="KW-0472">Membrane</keyword>
<dbReference type="PANTHER" id="PTHR46178:SF3">
    <property type="entry name" value="SEVEN TM RECEPTOR"/>
    <property type="match status" value="1"/>
</dbReference>
<proteinExistence type="predicted"/>
<feature type="transmembrane region" description="Helical" evidence="1">
    <location>
        <begin position="282"/>
        <end position="303"/>
    </location>
</feature>
<dbReference type="Proteomes" id="UP000095282">
    <property type="component" value="Unplaced"/>
</dbReference>
<dbReference type="InterPro" id="IPR019428">
    <property type="entry name" value="7TM_GPCR_serpentine_rcpt_Str"/>
</dbReference>
<dbReference type="STRING" id="1561998.A0A1I7T215"/>
<dbReference type="SUPFAM" id="SSF81321">
    <property type="entry name" value="Family A G protein-coupled receptor-like"/>
    <property type="match status" value="1"/>
</dbReference>
<protein>
    <submittedName>
        <fullName evidence="3">Seven TM Receptor</fullName>
    </submittedName>
</protein>
<keyword evidence="1" id="KW-0812">Transmembrane</keyword>
<dbReference type="AlphaFoldDB" id="A0A1I7T215"/>
<feature type="transmembrane region" description="Helical" evidence="1">
    <location>
        <begin position="241"/>
        <end position="270"/>
    </location>
</feature>
<keyword evidence="2" id="KW-1185">Reference proteome</keyword>
<feature type="transmembrane region" description="Helical" evidence="1">
    <location>
        <begin position="130"/>
        <end position="152"/>
    </location>
</feature>
<evidence type="ECO:0000256" key="1">
    <source>
        <dbReference type="SAM" id="Phobius"/>
    </source>
</evidence>